<organism evidence="11 12">
    <name type="scientific">Moranella endobia (strain PCIT)</name>
    <dbReference type="NCBI Taxonomy" id="903503"/>
    <lineage>
        <taxon>Bacteria</taxon>
        <taxon>Pseudomonadati</taxon>
        <taxon>Pseudomonadota</taxon>
        <taxon>Gammaproteobacteria</taxon>
        <taxon>Enterobacterales</taxon>
        <taxon>Enterobacteriaceae</taxon>
        <taxon>Candidatus Moranella</taxon>
    </lineage>
</organism>
<dbReference type="InterPro" id="IPR027417">
    <property type="entry name" value="P-loop_NTPase"/>
</dbReference>
<evidence type="ECO:0000256" key="5">
    <source>
        <dbReference type="ARBA" id="ARBA00022694"/>
    </source>
</evidence>
<comment type="similarity">
    <text evidence="2">Belongs to the TsaE family.</text>
</comment>
<keyword evidence="12" id="KW-1185">Reference proteome</keyword>
<evidence type="ECO:0000313" key="11">
    <source>
        <dbReference type="EMBL" id="AEI74749.1"/>
    </source>
</evidence>
<keyword evidence="5" id="KW-0819">tRNA processing</keyword>
<dbReference type="HOGENOM" id="CLU_087829_2_2_6"/>
<dbReference type="GO" id="GO:0046872">
    <property type="term" value="F:metal ion binding"/>
    <property type="evidence" value="ECO:0007669"/>
    <property type="project" value="UniProtKB-KW"/>
</dbReference>
<reference evidence="11 12" key="2">
    <citation type="journal article" date="2011" name="Curr. Biol.">
        <title>An interdependent metabolic patchwork in the nested symbiosis of mealybugs.</title>
        <authorList>
            <person name="McCutcheon J.P."/>
            <person name="von Dohlen C.D."/>
        </authorList>
    </citation>
    <scope>NUCLEOTIDE SEQUENCE [LARGE SCALE GENOMIC DNA]</scope>
    <source>
        <strain evidence="11 12">PCIT</strain>
    </source>
</reference>
<dbReference type="OrthoDB" id="9800307at2"/>
<evidence type="ECO:0000256" key="10">
    <source>
        <dbReference type="ARBA" id="ARBA00032441"/>
    </source>
</evidence>
<evidence type="ECO:0000256" key="4">
    <source>
        <dbReference type="ARBA" id="ARBA00022490"/>
    </source>
</evidence>
<comment type="subcellular location">
    <subcellularLocation>
        <location evidence="1">Cytoplasm</location>
    </subcellularLocation>
</comment>
<dbReference type="Pfam" id="PF02367">
    <property type="entry name" value="TsaE"/>
    <property type="match status" value="1"/>
</dbReference>
<dbReference type="eggNOG" id="COG0802">
    <property type="taxonomic scope" value="Bacteria"/>
</dbReference>
<dbReference type="Proteomes" id="UP000000504">
    <property type="component" value="Chromosome"/>
</dbReference>
<keyword evidence="8" id="KW-0067">ATP-binding</keyword>
<evidence type="ECO:0000256" key="9">
    <source>
        <dbReference type="ARBA" id="ARBA00022842"/>
    </source>
</evidence>
<dbReference type="SUPFAM" id="SSF52540">
    <property type="entry name" value="P-loop containing nucleoside triphosphate hydrolases"/>
    <property type="match status" value="1"/>
</dbReference>
<evidence type="ECO:0000256" key="8">
    <source>
        <dbReference type="ARBA" id="ARBA00022840"/>
    </source>
</evidence>
<dbReference type="STRING" id="903503.MEPCIT_089"/>
<keyword evidence="6" id="KW-0479">Metal-binding</keyword>
<dbReference type="InterPro" id="IPR003442">
    <property type="entry name" value="T6A_TsaE"/>
</dbReference>
<dbReference type="GO" id="GO:0005737">
    <property type="term" value="C:cytoplasm"/>
    <property type="evidence" value="ECO:0007669"/>
    <property type="project" value="UniProtKB-SubCell"/>
</dbReference>
<dbReference type="AlphaFoldDB" id="F7XXC3"/>
<dbReference type="GO" id="GO:0002949">
    <property type="term" value="P:tRNA threonylcarbamoyladenosine modification"/>
    <property type="evidence" value="ECO:0007669"/>
    <property type="project" value="InterPro"/>
</dbReference>
<name>F7XXC3_MOREP</name>
<gene>
    <name evidence="11" type="ordered locus">MEPCIT_089</name>
</gene>
<evidence type="ECO:0000313" key="12">
    <source>
        <dbReference type="Proteomes" id="UP000000504"/>
    </source>
</evidence>
<keyword evidence="4" id="KW-0963">Cytoplasm</keyword>
<dbReference type="EMBL" id="CP002243">
    <property type="protein sequence ID" value="AEI74749.1"/>
    <property type="molecule type" value="Genomic_DNA"/>
</dbReference>
<reference key="1">
    <citation type="submission" date="2010-09" db="EMBL/GenBank/DDBJ databases">
        <title>An interdependent metabolic patchwork in the nested three-way symbiosis of mealybugs.</title>
        <authorList>
            <person name="McCutcheon J.P."/>
            <person name="von Dohlen C.D."/>
        </authorList>
    </citation>
    <scope>NUCLEOTIDE SEQUENCE</scope>
    <source>
        <strain>PCIT</strain>
    </source>
</reference>
<dbReference type="PANTHER" id="PTHR33540">
    <property type="entry name" value="TRNA THREONYLCARBAMOYLADENOSINE BIOSYNTHESIS PROTEIN TSAE"/>
    <property type="match status" value="1"/>
</dbReference>
<dbReference type="FunFam" id="3.40.50.300:FF:000406">
    <property type="entry name" value="tRNA (N6-adenosine(37)-N6)-threonylcarbamoyltransferase complex ATPase TsaE"/>
    <property type="match status" value="1"/>
</dbReference>
<dbReference type="PANTHER" id="PTHR33540:SF2">
    <property type="entry name" value="TRNA THREONYLCARBAMOYLADENOSINE BIOSYNTHESIS PROTEIN TSAE"/>
    <property type="match status" value="1"/>
</dbReference>
<proteinExistence type="inferred from homology"/>
<keyword evidence="9" id="KW-0460">Magnesium</keyword>
<evidence type="ECO:0000256" key="3">
    <source>
        <dbReference type="ARBA" id="ARBA00019010"/>
    </source>
</evidence>
<evidence type="ECO:0000256" key="6">
    <source>
        <dbReference type="ARBA" id="ARBA00022723"/>
    </source>
</evidence>
<dbReference type="Gene3D" id="3.40.50.300">
    <property type="entry name" value="P-loop containing nucleotide triphosphate hydrolases"/>
    <property type="match status" value="1"/>
</dbReference>
<keyword evidence="7" id="KW-0547">Nucleotide-binding</keyword>
<dbReference type="KEGG" id="men:MEPCIT_089"/>
<evidence type="ECO:0000256" key="2">
    <source>
        <dbReference type="ARBA" id="ARBA00007599"/>
    </source>
</evidence>
<dbReference type="NCBIfam" id="TIGR00150">
    <property type="entry name" value="T6A_YjeE"/>
    <property type="match status" value="1"/>
</dbReference>
<protein>
    <recommendedName>
        <fullName evidence="3">tRNA threonylcarbamoyladenosine biosynthesis protein TsaE</fullName>
    </recommendedName>
    <alternativeName>
        <fullName evidence="10">t(6)A37 threonylcarbamoyladenosine biosynthesis protein TsaE</fullName>
    </alternativeName>
</protein>
<sequence>MGTDVIILSDEIATVALGATVAAACRKACVIYLYGNIGVGKTTFCRGFLRQLGYSGNVKSPTYTLVVPYKLQSWTIYHFDLYRLVAPEELEFIGVRDYFDNTALCLVEWPLRGKGFLPAADITLTLEYHLDGRQAKVQALSNQGELMLSKLILQQETLP</sequence>
<accession>F7XXC3</accession>
<dbReference type="GO" id="GO:0005524">
    <property type="term" value="F:ATP binding"/>
    <property type="evidence" value="ECO:0007669"/>
    <property type="project" value="UniProtKB-KW"/>
</dbReference>
<evidence type="ECO:0000256" key="1">
    <source>
        <dbReference type="ARBA" id="ARBA00004496"/>
    </source>
</evidence>
<dbReference type="RefSeq" id="WP_013975500.1">
    <property type="nucleotide sequence ID" value="NC_015735.1"/>
</dbReference>
<evidence type="ECO:0000256" key="7">
    <source>
        <dbReference type="ARBA" id="ARBA00022741"/>
    </source>
</evidence>